<dbReference type="EMBL" id="BMOY01000022">
    <property type="protein sequence ID" value="GGJ07571.1"/>
    <property type="molecule type" value="Genomic_DNA"/>
</dbReference>
<protein>
    <recommendedName>
        <fullName evidence="4">Pseudouridine synthase</fullName>
        <ecNumber evidence="4">5.4.99.-</ecNumber>
    </recommendedName>
</protein>
<dbReference type="GO" id="GO:0000455">
    <property type="term" value="P:enzyme-directed rRNA pseudouridine synthesis"/>
    <property type="evidence" value="ECO:0007669"/>
    <property type="project" value="TreeGrafter"/>
</dbReference>
<dbReference type="InterPro" id="IPR020103">
    <property type="entry name" value="PsdUridine_synth_cat_dom_sf"/>
</dbReference>
<dbReference type="InterPro" id="IPR006145">
    <property type="entry name" value="PsdUridine_synth_RsuA/RluA"/>
</dbReference>
<dbReference type="PANTHER" id="PTHR21600">
    <property type="entry name" value="MITOCHONDRIAL RNA PSEUDOURIDINE SYNTHASE"/>
    <property type="match status" value="1"/>
</dbReference>
<dbReference type="CDD" id="cd02869">
    <property type="entry name" value="PseudoU_synth_RluA_like"/>
    <property type="match status" value="1"/>
</dbReference>
<evidence type="ECO:0000313" key="6">
    <source>
        <dbReference type="EMBL" id="GGJ07571.1"/>
    </source>
</evidence>
<dbReference type="RefSeq" id="WP_188882281.1">
    <property type="nucleotide sequence ID" value="NZ_BMOY01000022.1"/>
</dbReference>
<accession>A0A917KC13</accession>
<evidence type="ECO:0000256" key="4">
    <source>
        <dbReference type="RuleBase" id="RU362028"/>
    </source>
</evidence>
<proteinExistence type="inferred from homology"/>
<dbReference type="SUPFAM" id="SSF55120">
    <property type="entry name" value="Pseudouridine synthase"/>
    <property type="match status" value="1"/>
</dbReference>
<feature type="active site" evidence="3">
    <location>
        <position position="150"/>
    </location>
</feature>
<keyword evidence="4" id="KW-0413">Isomerase</keyword>
<gene>
    <name evidence="6" type="ORF">GCM10010885_15870</name>
</gene>
<evidence type="ECO:0000259" key="5">
    <source>
        <dbReference type="Pfam" id="PF00849"/>
    </source>
</evidence>
<reference evidence="6" key="1">
    <citation type="journal article" date="2014" name="Int. J. Syst. Evol. Microbiol.">
        <title>Complete genome sequence of Corynebacterium casei LMG S-19264T (=DSM 44701T), isolated from a smear-ripened cheese.</title>
        <authorList>
            <consortium name="US DOE Joint Genome Institute (JGI-PGF)"/>
            <person name="Walter F."/>
            <person name="Albersmeier A."/>
            <person name="Kalinowski J."/>
            <person name="Ruckert C."/>
        </authorList>
    </citation>
    <scope>NUCLEOTIDE SEQUENCE</scope>
    <source>
        <strain evidence="6">JCM 18487</strain>
    </source>
</reference>
<dbReference type="PROSITE" id="PS01129">
    <property type="entry name" value="PSI_RLU"/>
    <property type="match status" value="1"/>
</dbReference>
<dbReference type="GO" id="GO:0009982">
    <property type="term" value="F:pseudouridine synthase activity"/>
    <property type="evidence" value="ECO:0007669"/>
    <property type="project" value="InterPro"/>
</dbReference>
<reference evidence="6" key="2">
    <citation type="submission" date="2020-09" db="EMBL/GenBank/DDBJ databases">
        <authorList>
            <person name="Sun Q."/>
            <person name="Ohkuma M."/>
        </authorList>
    </citation>
    <scope>NUCLEOTIDE SEQUENCE</scope>
    <source>
        <strain evidence="6">JCM 18487</strain>
    </source>
</reference>
<evidence type="ECO:0000256" key="2">
    <source>
        <dbReference type="ARBA" id="ARBA00010876"/>
    </source>
</evidence>
<dbReference type="InterPro" id="IPR050188">
    <property type="entry name" value="RluA_PseudoU_synthase"/>
</dbReference>
<feature type="domain" description="Pseudouridine synthase RsuA/RluA-like" evidence="5">
    <location>
        <begin position="105"/>
        <end position="258"/>
    </location>
</feature>
<dbReference type="Pfam" id="PF00849">
    <property type="entry name" value="PseudoU_synth_2"/>
    <property type="match status" value="1"/>
</dbReference>
<dbReference type="EC" id="5.4.99.-" evidence="4"/>
<comment type="function">
    <text evidence="4">Responsible for synthesis of pseudouridine from uracil.</text>
</comment>
<evidence type="ECO:0000313" key="7">
    <source>
        <dbReference type="Proteomes" id="UP000637695"/>
    </source>
</evidence>
<evidence type="ECO:0000256" key="3">
    <source>
        <dbReference type="PIRSR" id="PIRSR606225-1"/>
    </source>
</evidence>
<comment type="catalytic activity">
    <reaction evidence="1 4">
        <text>a uridine in RNA = a pseudouridine in RNA</text>
        <dbReference type="Rhea" id="RHEA:48348"/>
        <dbReference type="Rhea" id="RHEA-COMP:12068"/>
        <dbReference type="Rhea" id="RHEA-COMP:12069"/>
        <dbReference type="ChEBI" id="CHEBI:65314"/>
        <dbReference type="ChEBI" id="CHEBI:65315"/>
    </reaction>
</comment>
<dbReference type="InterPro" id="IPR006225">
    <property type="entry name" value="PsdUridine_synth_RluC/D"/>
</dbReference>
<sequence>MEAGEGVPVQDVRELSARVRRTYALRVDPGWEGRMLKDVLRTELGMSRRLLRTLRHDAAVFVNGKPARLIDRVRAHDLVEVALPAEESEVPPEPMPLDIRYEDEDILVVNKPAGVLTHPSSKERGGSLLAGLRAYLADAGEVPHCVHRLDRDTSGLVMFAKHAHAHHLFDRALQQGAIHRAYAALVHQVRREYAHGSWHTIRLPIAPDPAKPSKRVISADGQPAITHFRIVREAGTIALAHVVLETGRTHQIRLHMAAIGLPLVADREYNAWAHPQDGLPGGVASPLSRQALHALQLAWLHPLRGDLHRLSALPPEDMQAYWRLAGGDASVWDELAADFSALTRLVTSAHPPGGIDSEGNR</sequence>
<dbReference type="NCBIfam" id="TIGR00005">
    <property type="entry name" value="rluA_subfam"/>
    <property type="match status" value="1"/>
</dbReference>
<dbReference type="Proteomes" id="UP000637695">
    <property type="component" value="Unassembled WGS sequence"/>
</dbReference>
<dbReference type="AlphaFoldDB" id="A0A917KC13"/>
<comment type="caution">
    <text evidence="6">The sequence shown here is derived from an EMBL/GenBank/DDBJ whole genome shotgun (WGS) entry which is preliminary data.</text>
</comment>
<dbReference type="PANTHER" id="PTHR21600:SF87">
    <property type="entry name" value="RNA PSEUDOURIDYLATE SYNTHASE DOMAIN-CONTAINING PROTEIN 1"/>
    <property type="match status" value="1"/>
</dbReference>
<organism evidence="6 7">
    <name type="scientific">Alicyclobacillus cellulosilyticus</name>
    <dbReference type="NCBI Taxonomy" id="1003997"/>
    <lineage>
        <taxon>Bacteria</taxon>
        <taxon>Bacillati</taxon>
        <taxon>Bacillota</taxon>
        <taxon>Bacilli</taxon>
        <taxon>Bacillales</taxon>
        <taxon>Alicyclobacillaceae</taxon>
        <taxon>Alicyclobacillus</taxon>
    </lineage>
</organism>
<dbReference type="GO" id="GO:0140098">
    <property type="term" value="F:catalytic activity, acting on RNA"/>
    <property type="evidence" value="ECO:0007669"/>
    <property type="project" value="UniProtKB-ARBA"/>
</dbReference>
<name>A0A917KC13_9BACL</name>
<dbReference type="InterPro" id="IPR006224">
    <property type="entry name" value="PsdUridine_synth_RluA-like_CS"/>
</dbReference>
<comment type="similarity">
    <text evidence="2 4">Belongs to the pseudouridine synthase RluA family.</text>
</comment>
<dbReference type="GO" id="GO:0003723">
    <property type="term" value="F:RNA binding"/>
    <property type="evidence" value="ECO:0007669"/>
    <property type="project" value="InterPro"/>
</dbReference>
<evidence type="ECO:0000256" key="1">
    <source>
        <dbReference type="ARBA" id="ARBA00000073"/>
    </source>
</evidence>
<keyword evidence="7" id="KW-1185">Reference proteome</keyword>
<dbReference type="Gene3D" id="3.30.2350.10">
    <property type="entry name" value="Pseudouridine synthase"/>
    <property type="match status" value="1"/>
</dbReference>